<evidence type="ECO:0000313" key="1">
    <source>
        <dbReference type="EMBL" id="MCQ8241611.1"/>
    </source>
</evidence>
<name>A0ABT1VZ49_9PROT</name>
<dbReference type="InterPro" id="IPR024997">
    <property type="entry name" value="DUF3892"/>
</dbReference>
<gene>
    <name evidence="1" type="ORF">NFI88_12260</name>
</gene>
<dbReference type="EMBL" id="JAMZEJ010000007">
    <property type="protein sequence ID" value="MCQ8241611.1"/>
    <property type="molecule type" value="Genomic_DNA"/>
</dbReference>
<protein>
    <submittedName>
        <fullName evidence="1">DUF3892 domain-containing protein</fullName>
    </submittedName>
</protein>
<sequence>MAQTAQIMCINKRNRQNAHERIENVGGVYEGQRWKISEEAAISHIKSGTWNFWTAANNRSVWVVVATHNGRDYLKTTADDYAPNNLLSLPECP</sequence>
<evidence type="ECO:0000313" key="2">
    <source>
        <dbReference type="Proteomes" id="UP001524547"/>
    </source>
</evidence>
<reference evidence="1 2" key="1">
    <citation type="submission" date="2022-06" db="EMBL/GenBank/DDBJ databases">
        <title>Rhizosaccharibacter gen. nov. sp. nov. KSS12, endophytic bacteria isolated from sugarcane.</title>
        <authorList>
            <person name="Pitiwittayakul N."/>
        </authorList>
    </citation>
    <scope>NUCLEOTIDE SEQUENCE [LARGE SCALE GENOMIC DNA]</scope>
    <source>
        <strain evidence="1 2">KSS12</strain>
    </source>
</reference>
<dbReference type="Proteomes" id="UP001524547">
    <property type="component" value="Unassembled WGS sequence"/>
</dbReference>
<proteinExistence type="predicted"/>
<dbReference type="RefSeq" id="WP_422920357.1">
    <property type="nucleotide sequence ID" value="NZ_JAMZEJ010000007.1"/>
</dbReference>
<dbReference type="Pfam" id="PF13031">
    <property type="entry name" value="DUF3892"/>
    <property type="match status" value="1"/>
</dbReference>
<accession>A0ABT1VZ49</accession>
<organism evidence="1 2">
    <name type="scientific">Rhizosaccharibacter radicis</name>
    <dbReference type="NCBI Taxonomy" id="2782605"/>
    <lineage>
        <taxon>Bacteria</taxon>
        <taxon>Pseudomonadati</taxon>
        <taxon>Pseudomonadota</taxon>
        <taxon>Alphaproteobacteria</taxon>
        <taxon>Acetobacterales</taxon>
        <taxon>Acetobacteraceae</taxon>
        <taxon>Rhizosaccharibacter</taxon>
    </lineage>
</organism>
<comment type="caution">
    <text evidence="1">The sequence shown here is derived from an EMBL/GenBank/DDBJ whole genome shotgun (WGS) entry which is preliminary data.</text>
</comment>
<keyword evidence="2" id="KW-1185">Reference proteome</keyword>